<organism evidence="2 3">
    <name type="scientific">Glossina austeni</name>
    <name type="common">Savannah tsetse fly</name>
    <dbReference type="NCBI Taxonomy" id="7395"/>
    <lineage>
        <taxon>Eukaryota</taxon>
        <taxon>Metazoa</taxon>
        <taxon>Ecdysozoa</taxon>
        <taxon>Arthropoda</taxon>
        <taxon>Hexapoda</taxon>
        <taxon>Insecta</taxon>
        <taxon>Pterygota</taxon>
        <taxon>Neoptera</taxon>
        <taxon>Endopterygota</taxon>
        <taxon>Diptera</taxon>
        <taxon>Brachycera</taxon>
        <taxon>Muscomorpha</taxon>
        <taxon>Hippoboscoidea</taxon>
        <taxon>Glossinidae</taxon>
        <taxon>Glossina</taxon>
    </lineage>
</organism>
<feature type="signal peptide" evidence="1">
    <location>
        <begin position="1"/>
        <end position="16"/>
    </location>
</feature>
<evidence type="ECO:0000256" key="1">
    <source>
        <dbReference type="SAM" id="SignalP"/>
    </source>
</evidence>
<keyword evidence="1" id="KW-0732">Signal</keyword>
<evidence type="ECO:0000313" key="2">
    <source>
        <dbReference type="EnsemblMetazoa" id="GAUT008012-PA"/>
    </source>
</evidence>
<dbReference type="VEuPathDB" id="VectorBase:GAUT008012"/>
<proteinExistence type="predicted"/>
<dbReference type="AlphaFoldDB" id="A0A1A9UL48"/>
<name>A0A1A9UL48_GLOAU</name>
<keyword evidence="3" id="KW-1185">Reference proteome</keyword>
<accession>A0A1A9UL48</accession>
<dbReference type="Proteomes" id="UP000078200">
    <property type="component" value="Unassembled WGS sequence"/>
</dbReference>
<sequence length="149" mass="16804">MLTVCGLAALIAAAAAVEIRLASASNGDHDVLLVFDNNAVGKLPQQYHRKFRFFRFGLKEVKHAEHLVALDTTHNHAFPDCQIFFLCKETHPSRNSSAIFDKDSAQIEKQQRRTIYDHSQAVVRSLEKEIQAPRQTSGIKVSSLKRMLF</sequence>
<reference evidence="2" key="1">
    <citation type="submission" date="2020-05" db="UniProtKB">
        <authorList>
            <consortium name="EnsemblMetazoa"/>
        </authorList>
    </citation>
    <scope>IDENTIFICATION</scope>
    <source>
        <strain evidence="2">TTRI</strain>
    </source>
</reference>
<feature type="chain" id="PRO_5008398627" evidence="1">
    <location>
        <begin position="17"/>
        <end position="149"/>
    </location>
</feature>
<evidence type="ECO:0000313" key="3">
    <source>
        <dbReference type="Proteomes" id="UP000078200"/>
    </source>
</evidence>
<dbReference type="EnsemblMetazoa" id="GAUT008012-RA">
    <property type="protein sequence ID" value="GAUT008012-PA"/>
    <property type="gene ID" value="GAUT008012"/>
</dbReference>
<protein>
    <submittedName>
        <fullName evidence="2">Uncharacterized protein</fullName>
    </submittedName>
</protein>